<sequence length="247" mass="28959">MKFSNQKFHAFEILRKNVSTTYILNQNASWHQSHWSTVELLDSMTRTLHRYFKKKFSTAWRQQEAAEELMLYAARGLSRAAESRMVAIESWVFKVERILDNDKNLLSTDSLVTYQEVILIVEKLGESLKLHKGITSETLDPSNKAQRKALKQMTRDRTFFVNEISRLGPRMTSARRNAGQLIEKFKGVSSMSANPTKLHAYLSLYYIVDIIDMMREEAVELDRILQLIMIELPRLERNVPFWDRIRL</sequence>
<dbReference type="AlphaFoldDB" id="A0A6H5IXZ5"/>
<accession>A0A6H5IXZ5</accession>
<organism evidence="1 2">
    <name type="scientific">Trichogramma brassicae</name>
    <dbReference type="NCBI Taxonomy" id="86971"/>
    <lineage>
        <taxon>Eukaryota</taxon>
        <taxon>Metazoa</taxon>
        <taxon>Ecdysozoa</taxon>
        <taxon>Arthropoda</taxon>
        <taxon>Hexapoda</taxon>
        <taxon>Insecta</taxon>
        <taxon>Pterygota</taxon>
        <taxon>Neoptera</taxon>
        <taxon>Endopterygota</taxon>
        <taxon>Hymenoptera</taxon>
        <taxon>Apocrita</taxon>
        <taxon>Proctotrupomorpha</taxon>
        <taxon>Chalcidoidea</taxon>
        <taxon>Trichogrammatidae</taxon>
        <taxon>Trichogramma</taxon>
    </lineage>
</organism>
<reference evidence="1 2" key="1">
    <citation type="submission" date="2020-02" db="EMBL/GenBank/DDBJ databases">
        <authorList>
            <person name="Ferguson B K."/>
        </authorList>
    </citation>
    <scope>NUCLEOTIDE SEQUENCE [LARGE SCALE GENOMIC DNA]</scope>
</reference>
<protein>
    <submittedName>
        <fullName evidence="1">Uncharacterized protein</fullName>
    </submittedName>
</protein>
<proteinExistence type="predicted"/>
<keyword evidence="2" id="KW-1185">Reference proteome</keyword>
<evidence type="ECO:0000313" key="2">
    <source>
        <dbReference type="Proteomes" id="UP000479190"/>
    </source>
</evidence>
<gene>
    <name evidence="1" type="ORF">TBRA_LOCUS12557</name>
</gene>
<name>A0A6H5IXZ5_9HYME</name>
<dbReference type="EMBL" id="CADCXV010001062">
    <property type="protein sequence ID" value="CAB0040863.1"/>
    <property type="molecule type" value="Genomic_DNA"/>
</dbReference>
<evidence type="ECO:0000313" key="1">
    <source>
        <dbReference type="EMBL" id="CAB0040863.1"/>
    </source>
</evidence>
<dbReference type="Proteomes" id="UP000479190">
    <property type="component" value="Unassembled WGS sequence"/>
</dbReference>